<dbReference type="GO" id="GO:0006310">
    <property type="term" value="P:DNA recombination"/>
    <property type="evidence" value="ECO:0007669"/>
    <property type="project" value="UniProtKB-KW"/>
</dbReference>
<dbReference type="Pfam" id="PF01385">
    <property type="entry name" value="OrfB_IS605"/>
    <property type="match status" value="1"/>
</dbReference>
<evidence type="ECO:0000256" key="6">
    <source>
        <dbReference type="ARBA" id="ARBA00023125"/>
    </source>
</evidence>
<dbReference type="InterPro" id="IPR021027">
    <property type="entry name" value="Transposase_put_HTH"/>
</dbReference>
<organism evidence="11 12">
    <name type="scientific">Fervidibacillus albus</name>
    <dbReference type="NCBI Taxonomy" id="2980026"/>
    <lineage>
        <taxon>Bacteria</taxon>
        <taxon>Bacillati</taxon>
        <taxon>Bacillota</taxon>
        <taxon>Bacilli</taxon>
        <taxon>Bacillales</taxon>
        <taxon>Bacillaceae</taxon>
        <taxon>Fervidibacillus</taxon>
    </lineage>
</organism>
<dbReference type="GO" id="GO:0032196">
    <property type="term" value="P:transposition"/>
    <property type="evidence" value="ECO:0007669"/>
    <property type="project" value="UniProtKB-KW"/>
</dbReference>
<evidence type="ECO:0000259" key="8">
    <source>
        <dbReference type="Pfam" id="PF01385"/>
    </source>
</evidence>
<dbReference type="PANTHER" id="PTHR30405">
    <property type="entry name" value="TRANSPOSASE"/>
    <property type="match status" value="1"/>
</dbReference>
<evidence type="ECO:0000313" key="11">
    <source>
        <dbReference type="EMBL" id="WAA08979.1"/>
    </source>
</evidence>
<dbReference type="InterPro" id="IPR051399">
    <property type="entry name" value="RNA-guided_DNA_endo/Transpos"/>
</dbReference>
<evidence type="ECO:0000256" key="5">
    <source>
        <dbReference type="ARBA" id="ARBA00022833"/>
    </source>
</evidence>
<evidence type="ECO:0000256" key="3">
    <source>
        <dbReference type="ARBA" id="ARBA00022578"/>
    </source>
</evidence>
<protein>
    <submittedName>
        <fullName evidence="11">Transposase</fullName>
    </submittedName>
</protein>
<dbReference type="GO" id="GO:0046872">
    <property type="term" value="F:metal ion binding"/>
    <property type="evidence" value="ECO:0007669"/>
    <property type="project" value="UniProtKB-KW"/>
</dbReference>
<proteinExistence type="inferred from homology"/>
<comment type="similarity">
    <text evidence="2">In the N-terminal section; belongs to the transposase 2 family.</text>
</comment>
<evidence type="ECO:0000256" key="1">
    <source>
        <dbReference type="ARBA" id="ARBA00008761"/>
    </source>
</evidence>
<dbReference type="RefSeq" id="WP_275416763.1">
    <property type="nucleotide sequence ID" value="NZ_CP106878.1"/>
</dbReference>
<sequence length="378" mass="44285">MKLYDNNHSVFSKAYQFRLYPTKEQEHLLVKTFGCVRFVYNKMLEERIQIYEKFKDDKEALKKQKFPTPAKYKKKFPWLKEVDSLALANVQLNLQKAFQNFFSGRVGFPKFKNRKTKQSYTTNVVNGNIKLSDGYIKLPKLKWIKFKQHREIPAHHIIKACTITKTKTGKYYVSILTESEHQPVPKEVQTVVGLDFSMNTLYVDSEGKRANYPRFYRKALETLAKEQCILSRRKKGSNRWHKQRLKVAKLHEKIANQRKDFLHKESHKLAKRYDCVVIEDLNMKGMSQALHFGQSVHDNGWGMFTSFLQYKLGEQGKKLIKIDKWFPSSKTCSCCGQVRESLSLSERTFRCECGFESDRDVNAAINIKHEGMKRLAIA</sequence>
<keyword evidence="6" id="KW-0238">DNA-binding</keyword>
<dbReference type="AlphaFoldDB" id="A0A9E8LUD3"/>
<dbReference type="NCBIfam" id="TIGR01766">
    <property type="entry name" value="IS200/IS605 family accessory protein TnpB-like domain"/>
    <property type="match status" value="1"/>
</dbReference>
<dbReference type="NCBIfam" id="NF040570">
    <property type="entry name" value="guided_TnpB"/>
    <property type="match status" value="1"/>
</dbReference>
<comment type="similarity">
    <text evidence="1">In the C-terminal section; belongs to the transposase 35 family.</text>
</comment>
<evidence type="ECO:0000259" key="10">
    <source>
        <dbReference type="Pfam" id="PF12323"/>
    </source>
</evidence>
<keyword evidence="4" id="KW-0479">Metal-binding</keyword>
<dbReference type="Proteomes" id="UP001164718">
    <property type="component" value="Chromosome"/>
</dbReference>
<accession>A0A9E8LUD3</accession>
<dbReference type="EMBL" id="CP106878">
    <property type="protein sequence ID" value="WAA08979.1"/>
    <property type="molecule type" value="Genomic_DNA"/>
</dbReference>
<keyword evidence="7" id="KW-0233">DNA recombination</keyword>
<reference evidence="11" key="1">
    <citation type="submission" date="2022-09" db="EMBL/GenBank/DDBJ databases">
        <title>Complete Genomes of Fervidibacillus albus and Fervidibacillus halotolerans isolated from tidal flat sediments.</title>
        <authorList>
            <person name="Kwon K.K."/>
            <person name="Yang S.-H."/>
            <person name="Park M.J."/>
            <person name="Oh H.-M."/>
        </authorList>
    </citation>
    <scope>NUCLEOTIDE SEQUENCE</scope>
    <source>
        <strain evidence="11">MEBiC13591</strain>
    </source>
</reference>
<dbReference type="Pfam" id="PF07282">
    <property type="entry name" value="Cas12f1-like_TNB"/>
    <property type="match status" value="1"/>
</dbReference>
<keyword evidence="3" id="KW-0815">Transposition</keyword>
<evidence type="ECO:0000256" key="2">
    <source>
        <dbReference type="ARBA" id="ARBA00011044"/>
    </source>
</evidence>
<feature type="domain" description="Transposase putative helix-turn-helix" evidence="10">
    <location>
        <begin position="13"/>
        <end position="54"/>
    </location>
</feature>
<keyword evidence="5" id="KW-0862">Zinc</keyword>
<evidence type="ECO:0000259" key="9">
    <source>
        <dbReference type="Pfam" id="PF07282"/>
    </source>
</evidence>
<evidence type="ECO:0000256" key="7">
    <source>
        <dbReference type="ARBA" id="ARBA00023172"/>
    </source>
</evidence>
<feature type="domain" description="Probable transposase IS891/IS1136/IS1341" evidence="8">
    <location>
        <begin position="174"/>
        <end position="288"/>
    </location>
</feature>
<dbReference type="PANTHER" id="PTHR30405:SF25">
    <property type="entry name" value="RNA-GUIDED DNA ENDONUCLEASE INSQ-RELATED"/>
    <property type="match status" value="1"/>
</dbReference>
<dbReference type="GO" id="GO:0003677">
    <property type="term" value="F:DNA binding"/>
    <property type="evidence" value="ECO:0007669"/>
    <property type="project" value="UniProtKB-KW"/>
</dbReference>
<evidence type="ECO:0000313" key="12">
    <source>
        <dbReference type="Proteomes" id="UP001164718"/>
    </source>
</evidence>
<dbReference type="Pfam" id="PF12323">
    <property type="entry name" value="HTH_OrfB_IS605"/>
    <property type="match status" value="1"/>
</dbReference>
<dbReference type="KEGG" id="faf:OE104_10240"/>
<feature type="domain" description="Cas12f1-like TNB" evidence="9">
    <location>
        <begin position="301"/>
        <end position="367"/>
    </location>
</feature>
<dbReference type="InterPro" id="IPR001959">
    <property type="entry name" value="Transposase"/>
</dbReference>
<keyword evidence="12" id="KW-1185">Reference proteome</keyword>
<evidence type="ECO:0000256" key="4">
    <source>
        <dbReference type="ARBA" id="ARBA00022723"/>
    </source>
</evidence>
<dbReference type="InterPro" id="IPR010095">
    <property type="entry name" value="Cas12f1-like_TNB"/>
</dbReference>
<gene>
    <name evidence="11" type="ORF">OE104_10240</name>
</gene>
<name>A0A9E8LUD3_9BACI</name>